<proteinExistence type="predicted"/>
<dbReference type="OrthoDB" id="423313at2759"/>
<evidence type="ECO:0008006" key="6">
    <source>
        <dbReference type="Google" id="ProtNLM"/>
    </source>
</evidence>
<evidence type="ECO:0000313" key="4">
    <source>
        <dbReference type="EMBL" id="TFK35143.1"/>
    </source>
</evidence>
<accession>A0A5C3LS08</accession>
<dbReference type="STRING" id="68775.A0A5C3LS08"/>
<evidence type="ECO:0000313" key="5">
    <source>
        <dbReference type="Proteomes" id="UP000308652"/>
    </source>
</evidence>
<keyword evidence="3" id="KW-0119">Carbohydrate metabolism</keyword>
<dbReference type="Pfam" id="PF10250">
    <property type="entry name" value="O-FucT"/>
    <property type="match status" value="1"/>
</dbReference>
<dbReference type="EMBL" id="ML213624">
    <property type="protein sequence ID" value="TFK35143.1"/>
    <property type="molecule type" value="Genomic_DNA"/>
</dbReference>
<evidence type="ECO:0000256" key="1">
    <source>
        <dbReference type="ARBA" id="ARBA00022679"/>
    </source>
</evidence>
<name>A0A5C3LS08_9AGAR</name>
<dbReference type="GO" id="GO:0016740">
    <property type="term" value="F:transferase activity"/>
    <property type="evidence" value="ECO:0007669"/>
    <property type="project" value="UniProtKB-KW"/>
</dbReference>
<sequence length="405" mass="45574">MNNSSWDPLDFLKGPPTSRFRNNLRDDLYYVTSMGNAGFTNQFMGLGNLIYLAMLSNRIPILPAFAPHHHLPMEAGVIPFGDLFDLPYLRTALQMPILEWRDVKALPSASSEDPYSPSEVESIGCWAAGSAAVSPETVESYVRHVGLDVSYTHVPSNTRTHPENFGDHSLLFAPLAALIHPSGPSIQSKTLPLAKESPNGSRLPPDILISCFERLYYVVSVSFAPDEWGLAWSPAWNFVGQHLRFTEPIKNLAKQYLRAIFDVPYNSQLPPFIAVHIRRGDMNALCNGADCYQHLSTYEKAVKEIQDELLIKRGIFVKNILVASDETNLTYWKDVNILGWKSINHTEEMTNERYGLWYPILIDSVAQSLATGFVGTFPSTFSMVSQRRVDFWNDGVTRMVSYSYL</sequence>
<dbReference type="InterPro" id="IPR019378">
    <property type="entry name" value="GDP-Fuc_O-FucTrfase"/>
</dbReference>
<keyword evidence="5" id="KW-1185">Reference proteome</keyword>
<evidence type="ECO:0000256" key="3">
    <source>
        <dbReference type="ARBA" id="ARBA00023277"/>
    </source>
</evidence>
<organism evidence="4 5">
    <name type="scientific">Crucibulum laeve</name>
    <dbReference type="NCBI Taxonomy" id="68775"/>
    <lineage>
        <taxon>Eukaryota</taxon>
        <taxon>Fungi</taxon>
        <taxon>Dikarya</taxon>
        <taxon>Basidiomycota</taxon>
        <taxon>Agaricomycotina</taxon>
        <taxon>Agaricomycetes</taxon>
        <taxon>Agaricomycetidae</taxon>
        <taxon>Agaricales</taxon>
        <taxon>Agaricineae</taxon>
        <taxon>Nidulariaceae</taxon>
        <taxon>Crucibulum</taxon>
    </lineage>
</organism>
<dbReference type="Gene3D" id="3.40.50.11350">
    <property type="match status" value="1"/>
</dbReference>
<protein>
    <recommendedName>
        <fullName evidence="6">O-fucosyltransferase family protein</fullName>
    </recommendedName>
</protein>
<dbReference type="Proteomes" id="UP000308652">
    <property type="component" value="Unassembled WGS sequence"/>
</dbReference>
<keyword evidence="1" id="KW-0808">Transferase</keyword>
<dbReference type="AlphaFoldDB" id="A0A5C3LS08"/>
<dbReference type="GO" id="GO:0006004">
    <property type="term" value="P:fucose metabolic process"/>
    <property type="evidence" value="ECO:0007669"/>
    <property type="project" value="UniProtKB-KW"/>
</dbReference>
<reference evidence="4 5" key="1">
    <citation type="journal article" date="2019" name="Nat. Ecol. Evol.">
        <title>Megaphylogeny resolves global patterns of mushroom evolution.</title>
        <authorList>
            <person name="Varga T."/>
            <person name="Krizsan K."/>
            <person name="Foldi C."/>
            <person name="Dima B."/>
            <person name="Sanchez-Garcia M."/>
            <person name="Sanchez-Ramirez S."/>
            <person name="Szollosi G.J."/>
            <person name="Szarkandi J.G."/>
            <person name="Papp V."/>
            <person name="Albert L."/>
            <person name="Andreopoulos W."/>
            <person name="Angelini C."/>
            <person name="Antonin V."/>
            <person name="Barry K.W."/>
            <person name="Bougher N.L."/>
            <person name="Buchanan P."/>
            <person name="Buyck B."/>
            <person name="Bense V."/>
            <person name="Catcheside P."/>
            <person name="Chovatia M."/>
            <person name="Cooper J."/>
            <person name="Damon W."/>
            <person name="Desjardin D."/>
            <person name="Finy P."/>
            <person name="Geml J."/>
            <person name="Haridas S."/>
            <person name="Hughes K."/>
            <person name="Justo A."/>
            <person name="Karasinski D."/>
            <person name="Kautmanova I."/>
            <person name="Kiss B."/>
            <person name="Kocsube S."/>
            <person name="Kotiranta H."/>
            <person name="LaButti K.M."/>
            <person name="Lechner B.E."/>
            <person name="Liimatainen K."/>
            <person name="Lipzen A."/>
            <person name="Lukacs Z."/>
            <person name="Mihaltcheva S."/>
            <person name="Morgado L.N."/>
            <person name="Niskanen T."/>
            <person name="Noordeloos M.E."/>
            <person name="Ohm R.A."/>
            <person name="Ortiz-Santana B."/>
            <person name="Ovrebo C."/>
            <person name="Racz N."/>
            <person name="Riley R."/>
            <person name="Savchenko A."/>
            <person name="Shiryaev A."/>
            <person name="Soop K."/>
            <person name="Spirin V."/>
            <person name="Szebenyi C."/>
            <person name="Tomsovsky M."/>
            <person name="Tulloss R.E."/>
            <person name="Uehling J."/>
            <person name="Grigoriev I.V."/>
            <person name="Vagvolgyi C."/>
            <person name="Papp T."/>
            <person name="Martin F.M."/>
            <person name="Miettinen O."/>
            <person name="Hibbett D.S."/>
            <person name="Nagy L.G."/>
        </authorList>
    </citation>
    <scope>NUCLEOTIDE SEQUENCE [LARGE SCALE GENOMIC DNA]</scope>
    <source>
        <strain evidence="4 5">CBS 166.37</strain>
    </source>
</reference>
<dbReference type="CDD" id="cd11296">
    <property type="entry name" value="O-FucT_like"/>
    <property type="match status" value="1"/>
</dbReference>
<keyword evidence="2" id="KW-0294">Fucose metabolism</keyword>
<gene>
    <name evidence="4" type="ORF">BDQ12DRAFT_655831</name>
</gene>
<evidence type="ECO:0000256" key="2">
    <source>
        <dbReference type="ARBA" id="ARBA00023253"/>
    </source>
</evidence>